<dbReference type="InterPro" id="IPR036034">
    <property type="entry name" value="PDZ_sf"/>
</dbReference>
<sequence>MPAIIGIACAGGALLIIIILAIIYCNKKGSKENPTIESNNPPTRSISLKDDEVSTLAGPSITGGALGQALGDRSVGTVDYDYSKAYGNGDTSVSSAGGTFGSNTQNISLPANADATGAALGPYDDDGSYQEHFHRPGNNVKEEILHIFAPPGKLGVVIDTPDDGAPVVHAVKDSSVVVDKVQVGDKLVAVDDEDVRTLTAIKVSKLISRKSANPSRKLTILRTTLIE</sequence>
<dbReference type="EMBL" id="KV784353">
    <property type="protein sequence ID" value="OEU22438.1"/>
    <property type="molecule type" value="Genomic_DNA"/>
</dbReference>
<dbReference type="InParanoid" id="A0A1E7FW96"/>
<keyword evidence="1" id="KW-1133">Transmembrane helix</keyword>
<organism evidence="3 4">
    <name type="scientific">Fragilariopsis cylindrus CCMP1102</name>
    <dbReference type="NCBI Taxonomy" id="635003"/>
    <lineage>
        <taxon>Eukaryota</taxon>
        <taxon>Sar</taxon>
        <taxon>Stramenopiles</taxon>
        <taxon>Ochrophyta</taxon>
        <taxon>Bacillariophyta</taxon>
        <taxon>Bacillariophyceae</taxon>
        <taxon>Bacillariophycidae</taxon>
        <taxon>Bacillariales</taxon>
        <taxon>Bacillariaceae</taxon>
        <taxon>Fragilariopsis</taxon>
    </lineage>
</organism>
<feature type="domain" description="PDZ" evidence="2">
    <location>
        <begin position="152"/>
        <end position="224"/>
    </location>
</feature>
<evidence type="ECO:0000313" key="3">
    <source>
        <dbReference type="EMBL" id="OEU22438.1"/>
    </source>
</evidence>
<keyword evidence="4" id="KW-1185">Reference proteome</keyword>
<keyword evidence="1" id="KW-0472">Membrane</keyword>
<proteinExistence type="predicted"/>
<dbReference type="AlphaFoldDB" id="A0A1E7FW96"/>
<feature type="transmembrane region" description="Helical" evidence="1">
    <location>
        <begin position="5"/>
        <end position="24"/>
    </location>
</feature>
<dbReference type="PANTHER" id="PTHR38909:SF1">
    <property type="entry name" value="G PROTEIN GAMMA DOMAIN-CONTAINING PROTEIN"/>
    <property type="match status" value="1"/>
</dbReference>
<dbReference type="Gene3D" id="2.30.42.10">
    <property type="match status" value="1"/>
</dbReference>
<dbReference type="SUPFAM" id="SSF50156">
    <property type="entry name" value="PDZ domain-like"/>
    <property type="match status" value="1"/>
</dbReference>
<dbReference type="Proteomes" id="UP000095751">
    <property type="component" value="Unassembled WGS sequence"/>
</dbReference>
<dbReference type="SMART" id="SM00228">
    <property type="entry name" value="PDZ"/>
    <property type="match status" value="1"/>
</dbReference>
<dbReference type="InterPro" id="IPR001478">
    <property type="entry name" value="PDZ"/>
</dbReference>
<dbReference type="OrthoDB" id="75502at2759"/>
<gene>
    <name evidence="3" type="ORF">FRACYDRAFT_267280</name>
</gene>
<name>A0A1E7FW96_9STRA</name>
<evidence type="ECO:0000256" key="1">
    <source>
        <dbReference type="SAM" id="Phobius"/>
    </source>
</evidence>
<protein>
    <recommendedName>
        <fullName evidence="2">PDZ domain-containing protein</fullName>
    </recommendedName>
</protein>
<keyword evidence="1" id="KW-0812">Transmembrane</keyword>
<dbReference type="PANTHER" id="PTHR38909">
    <property type="entry name" value="G PROTEIN GAMMA DOMAIN-CONTAINING PROTEIN"/>
    <property type="match status" value="1"/>
</dbReference>
<evidence type="ECO:0000313" key="4">
    <source>
        <dbReference type="Proteomes" id="UP000095751"/>
    </source>
</evidence>
<accession>A0A1E7FW96</accession>
<reference evidence="3 4" key="1">
    <citation type="submission" date="2016-09" db="EMBL/GenBank/DDBJ databases">
        <title>Extensive genetic diversity and differential bi-allelic expression allows diatom success in the polar Southern Ocean.</title>
        <authorList>
            <consortium name="DOE Joint Genome Institute"/>
            <person name="Mock T."/>
            <person name="Otillar R.P."/>
            <person name="Strauss J."/>
            <person name="Dupont C."/>
            <person name="Frickenhaus S."/>
            <person name="Maumus F."/>
            <person name="Mcmullan M."/>
            <person name="Sanges R."/>
            <person name="Schmutz J."/>
            <person name="Toseland A."/>
            <person name="Valas R."/>
            <person name="Veluchamy A."/>
            <person name="Ward B.J."/>
            <person name="Allen A."/>
            <person name="Barry K."/>
            <person name="Falciatore A."/>
            <person name="Ferrante M."/>
            <person name="Fortunato A.E."/>
            <person name="Gloeckner G."/>
            <person name="Gruber A."/>
            <person name="Hipkin R."/>
            <person name="Janech M."/>
            <person name="Kroth P."/>
            <person name="Leese F."/>
            <person name="Lindquist E."/>
            <person name="Lyon B.R."/>
            <person name="Martin J."/>
            <person name="Mayer C."/>
            <person name="Parker M."/>
            <person name="Quesneville H."/>
            <person name="Raymond J."/>
            <person name="Uhlig C."/>
            <person name="Valentin K.U."/>
            <person name="Worden A.Z."/>
            <person name="Armbrust E.V."/>
            <person name="Bowler C."/>
            <person name="Green B."/>
            <person name="Moulton V."/>
            <person name="Van Oosterhout C."/>
            <person name="Grigoriev I."/>
        </authorList>
    </citation>
    <scope>NUCLEOTIDE SEQUENCE [LARGE SCALE GENOMIC DNA]</scope>
    <source>
        <strain evidence="3 4">CCMP1102</strain>
    </source>
</reference>
<evidence type="ECO:0000259" key="2">
    <source>
        <dbReference type="SMART" id="SM00228"/>
    </source>
</evidence>
<dbReference type="KEGG" id="fcy:FRACYDRAFT_267280"/>